<feature type="transmembrane region" description="Helical" evidence="1">
    <location>
        <begin position="332"/>
        <end position="354"/>
    </location>
</feature>
<feature type="transmembrane region" description="Helical" evidence="1">
    <location>
        <begin position="264"/>
        <end position="290"/>
    </location>
</feature>
<dbReference type="PANTHER" id="PTHR33116:SF84">
    <property type="entry name" value="RNA-DIRECTED DNA POLYMERASE"/>
    <property type="match status" value="1"/>
</dbReference>
<sequence length="379" mass="42304">MFKKALLAWDDICLPKKEGDLGFKNLEAWNLALLSRNLWNISAKKDTLWVRWMHQNYLQNSCIWDYNGYKQNSNLIKHVLNVRDKVLTEEGSIQAAKSRVDITPRHSFILWLGLKDRLQTRDKLQELIEEKVCPPSSTADETIDHFVLSMCYRKSVPVDAARCIYGSLCCCCNVSGYQRLASALLLGRCRAQIIHHQCATLSCYSDGWLLACCISHIDAMSDANAPVIPFGSPPSRCSLWILPSSRFLVPSGSIGIQVKNKSSLLLMLLVVAWGLVAMFEWLCAAASLGLVSGWLMLRLLDWAAVGSLLPGLIQLSCSSGSKLIISQTSSFMVCWLVSVHQGCILFNPMLMLGLVFPDSLYDFVFCWLVSLFAPTLEAA</sequence>
<proteinExistence type="predicted"/>
<reference evidence="2 3" key="1">
    <citation type="submission" date="2019-07" db="EMBL/GenBank/DDBJ databases">
        <title>De Novo Assembly of kiwifruit Actinidia rufa.</title>
        <authorList>
            <person name="Sugita-Konishi S."/>
            <person name="Sato K."/>
            <person name="Mori E."/>
            <person name="Abe Y."/>
            <person name="Kisaki G."/>
            <person name="Hamano K."/>
            <person name="Suezawa K."/>
            <person name="Otani M."/>
            <person name="Fukuda T."/>
            <person name="Manabe T."/>
            <person name="Gomi K."/>
            <person name="Tabuchi M."/>
            <person name="Akimitsu K."/>
            <person name="Kataoka I."/>
        </authorList>
    </citation>
    <scope>NUCLEOTIDE SEQUENCE [LARGE SCALE GENOMIC DNA]</scope>
    <source>
        <strain evidence="3">cv. Fuchu</strain>
    </source>
</reference>
<evidence type="ECO:0000313" key="3">
    <source>
        <dbReference type="Proteomes" id="UP000585474"/>
    </source>
</evidence>
<keyword evidence="1" id="KW-0472">Membrane</keyword>
<keyword evidence="1" id="KW-1133">Transmembrane helix</keyword>
<comment type="caution">
    <text evidence="2">The sequence shown here is derived from an EMBL/GenBank/DDBJ whole genome shotgun (WGS) entry which is preliminary data.</text>
</comment>
<dbReference type="PANTHER" id="PTHR33116">
    <property type="entry name" value="REVERSE TRANSCRIPTASE ZINC-BINDING DOMAIN-CONTAINING PROTEIN-RELATED-RELATED"/>
    <property type="match status" value="1"/>
</dbReference>
<evidence type="ECO:0000256" key="1">
    <source>
        <dbReference type="SAM" id="Phobius"/>
    </source>
</evidence>
<dbReference type="Proteomes" id="UP000585474">
    <property type="component" value="Unassembled WGS sequence"/>
</dbReference>
<organism evidence="2 3">
    <name type="scientific">Actinidia rufa</name>
    <dbReference type="NCBI Taxonomy" id="165716"/>
    <lineage>
        <taxon>Eukaryota</taxon>
        <taxon>Viridiplantae</taxon>
        <taxon>Streptophyta</taxon>
        <taxon>Embryophyta</taxon>
        <taxon>Tracheophyta</taxon>
        <taxon>Spermatophyta</taxon>
        <taxon>Magnoliopsida</taxon>
        <taxon>eudicotyledons</taxon>
        <taxon>Gunneridae</taxon>
        <taxon>Pentapetalae</taxon>
        <taxon>asterids</taxon>
        <taxon>Ericales</taxon>
        <taxon>Actinidiaceae</taxon>
        <taxon>Actinidia</taxon>
    </lineage>
</organism>
<dbReference type="AlphaFoldDB" id="A0A7J0FZI9"/>
<evidence type="ECO:0000313" key="2">
    <source>
        <dbReference type="EMBL" id="GFZ03984.1"/>
    </source>
</evidence>
<dbReference type="EMBL" id="BJWL01000016">
    <property type="protein sequence ID" value="GFZ03984.1"/>
    <property type="molecule type" value="Genomic_DNA"/>
</dbReference>
<dbReference type="OrthoDB" id="1105397at2759"/>
<gene>
    <name evidence="2" type="ORF">Acr_16g0006080</name>
</gene>
<keyword evidence="1" id="KW-0812">Transmembrane</keyword>
<protein>
    <submittedName>
        <fullName evidence="2">Uncharacterized protein</fullName>
    </submittedName>
</protein>
<accession>A0A7J0FZI9</accession>
<keyword evidence="3" id="KW-1185">Reference proteome</keyword>
<name>A0A7J0FZI9_9ERIC</name>